<comment type="caution">
    <text evidence="1">The sequence shown here is derived from an EMBL/GenBank/DDBJ whole genome shotgun (WGS) entry which is preliminary data.</text>
</comment>
<proteinExistence type="predicted"/>
<dbReference type="Proteomes" id="UP000805193">
    <property type="component" value="Unassembled WGS sequence"/>
</dbReference>
<reference evidence="1 2" key="1">
    <citation type="journal article" date="2020" name="Cell">
        <title>Large-Scale Comparative Analyses of Tick Genomes Elucidate Their Genetic Diversity and Vector Capacities.</title>
        <authorList>
            <consortium name="Tick Genome and Microbiome Consortium (TIGMIC)"/>
            <person name="Jia N."/>
            <person name="Wang J."/>
            <person name="Shi W."/>
            <person name="Du L."/>
            <person name="Sun Y."/>
            <person name="Zhan W."/>
            <person name="Jiang J.F."/>
            <person name="Wang Q."/>
            <person name="Zhang B."/>
            <person name="Ji P."/>
            <person name="Bell-Sakyi L."/>
            <person name="Cui X.M."/>
            <person name="Yuan T.T."/>
            <person name="Jiang B.G."/>
            <person name="Yang W.F."/>
            <person name="Lam T.T."/>
            <person name="Chang Q.C."/>
            <person name="Ding S.J."/>
            <person name="Wang X.J."/>
            <person name="Zhu J.G."/>
            <person name="Ruan X.D."/>
            <person name="Zhao L."/>
            <person name="Wei J.T."/>
            <person name="Ye R.Z."/>
            <person name="Que T.C."/>
            <person name="Du C.H."/>
            <person name="Zhou Y.H."/>
            <person name="Cheng J.X."/>
            <person name="Dai P.F."/>
            <person name="Guo W.B."/>
            <person name="Han X.H."/>
            <person name="Huang E.J."/>
            <person name="Li L.F."/>
            <person name="Wei W."/>
            <person name="Gao Y.C."/>
            <person name="Liu J.Z."/>
            <person name="Shao H.Z."/>
            <person name="Wang X."/>
            <person name="Wang C.C."/>
            <person name="Yang T.C."/>
            <person name="Huo Q.B."/>
            <person name="Li W."/>
            <person name="Chen H.Y."/>
            <person name="Chen S.E."/>
            <person name="Zhou L.G."/>
            <person name="Ni X.B."/>
            <person name="Tian J.H."/>
            <person name="Sheng Y."/>
            <person name="Liu T."/>
            <person name="Pan Y.S."/>
            <person name="Xia L.Y."/>
            <person name="Li J."/>
            <person name="Zhao F."/>
            <person name="Cao W.C."/>
        </authorList>
    </citation>
    <scope>NUCLEOTIDE SEQUENCE [LARGE SCALE GENOMIC DNA]</scope>
    <source>
        <strain evidence="1">Iper-2018</strain>
    </source>
</reference>
<sequence>MRPHATCRASKGACPFRNVHGGADGVSSVQRQDNTFVSSLRSTPLTCARVRCDWPVCNVDGVLFRTGDPIPTEDPCESCKCRPPGFACVLRECEVKPHCKAVRRDGQCCPEYQCGCEQDGKQYKDGDVVPSPQSPCYVCFCQGSSIRCTLVACQFRGDCEPRYVPGECCPRYDHCPPLALEAVVLKMSLKGLQQTMPRTHLVFWRTPLFRIQAEVLPLARLLKEQKVALFQDKPLRQQLLKVPAVLHLKRSQVKHQREPK</sequence>
<keyword evidence="2" id="KW-1185">Reference proteome</keyword>
<gene>
    <name evidence="1" type="ORF">HPB47_009623</name>
</gene>
<evidence type="ECO:0000313" key="2">
    <source>
        <dbReference type="Proteomes" id="UP000805193"/>
    </source>
</evidence>
<name>A0AC60P1P1_IXOPE</name>
<protein>
    <submittedName>
        <fullName evidence="1">Uncharacterized protein</fullName>
    </submittedName>
</protein>
<organism evidence="1 2">
    <name type="scientific">Ixodes persulcatus</name>
    <name type="common">Taiga tick</name>
    <dbReference type="NCBI Taxonomy" id="34615"/>
    <lineage>
        <taxon>Eukaryota</taxon>
        <taxon>Metazoa</taxon>
        <taxon>Ecdysozoa</taxon>
        <taxon>Arthropoda</taxon>
        <taxon>Chelicerata</taxon>
        <taxon>Arachnida</taxon>
        <taxon>Acari</taxon>
        <taxon>Parasitiformes</taxon>
        <taxon>Ixodida</taxon>
        <taxon>Ixodoidea</taxon>
        <taxon>Ixodidae</taxon>
        <taxon>Ixodinae</taxon>
        <taxon>Ixodes</taxon>
    </lineage>
</organism>
<accession>A0AC60P1P1</accession>
<evidence type="ECO:0000313" key="1">
    <source>
        <dbReference type="EMBL" id="KAG0413232.1"/>
    </source>
</evidence>
<dbReference type="EMBL" id="JABSTQ010011280">
    <property type="protein sequence ID" value="KAG0413232.1"/>
    <property type="molecule type" value="Genomic_DNA"/>
</dbReference>